<evidence type="ECO:0000313" key="2">
    <source>
        <dbReference type="EMBL" id="UMM44437.1"/>
    </source>
</evidence>
<organism evidence="2 3">
    <name type="scientific">Caenorhabditis briggsae</name>
    <dbReference type="NCBI Taxonomy" id="6238"/>
    <lineage>
        <taxon>Eukaryota</taxon>
        <taxon>Metazoa</taxon>
        <taxon>Ecdysozoa</taxon>
        <taxon>Nematoda</taxon>
        <taxon>Chromadorea</taxon>
        <taxon>Rhabditida</taxon>
        <taxon>Rhabditina</taxon>
        <taxon>Rhabditomorpha</taxon>
        <taxon>Rhabditoidea</taxon>
        <taxon>Rhabditidae</taxon>
        <taxon>Peloderinae</taxon>
        <taxon>Caenorhabditis</taxon>
    </lineage>
</organism>
<accession>A0AAE9FM88</accession>
<dbReference type="Proteomes" id="UP000829354">
    <property type="component" value="Chromosome X"/>
</dbReference>
<feature type="region of interest" description="Disordered" evidence="1">
    <location>
        <begin position="247"/>
        <end position="272"/>
    </location>
</feature>
<proteinExistence type="predicted"/>
<gene>
    <name evidence="2" type="ORF">L5515_019587</name>
</gene>
<dbReference type="EMBL" id="CP092625">
    <property type="protein sequence ID" value="UMM44437.1"/>
    <property type="molecule type" value="Genomic_DNA"/>
</dbReference>
<name>A0AAE9FM88_CAEBR</name>
<protein>
    <submittedName>
        <fullName evidence="2">Uncharacterized protein</fullName>
    </submittedName>
</protein>
<dbReference type="AlphaFoldDB" id="A0AAE9FM88"/>
<keyword evidence="3" id="KW-1185">Reference proteome</keyword>
<feature type="compositionally biased region" description="Basic residues" evidence="1">
    <location>
        <begin position="263"/>
        <end position="272"/>
    </location>
</feature>
<evidence type="ECO:0000313" key="3">
    <source>
        <dbReference type="Proteomes" id="UP000829354"/>
    </source>
</evidence>
<reference evidence="2 3" key="1">
    <citation type="submission" date="2022-04" db="EMBL/GenBank/DDBJ databases">
        <title>Chromosome-level reference genomes for two strains of Caenorhabditis briggsae: an improved platform for comparative genomics.</title>
        <authorList>
            <person name="Stevens L."/>
            <person name="Andersen E."/>
        </authorList>
    </citation>
    <scope>NUCLEOTIDE SEQUENCE [LARGE SCALE GENOMIC DNA]</scope>
    <source>
        <strain evidence="2">VX34</strain>
        <tissue evidence="2">Whole-organism</tissue>
    </source>
</reference>
<evidence type="ECO:0000256" key="1">
    <source>
        <dbReference type="SAM" id="MobiDB-lite"/>
    </source>
</evidence>
<sequence>MYDLFIKTVHDLISSYKPLFVSSPPKSSSSNLLRRLRRIRGAAAKILKSNQYHSPRLSRLLSKQKALFKLHQKSTSAFERLVLTNHNSRATKTLVRRRLKANPSSHPITTCLEKIEMMKGLGVLKGLDIEEQLEHCGIVNAQIKTFGRVSRLMNNHAIFAESSSNLAHSIRRDYEENQKNVWRIVVLFDDLRVKDHENPGNVAPAVNAELPIRASNSEFSNVPKTSILRNSSENSHEMTAFNFAAHNLDAGPSSQHGRDVSRRRQKRSVTFL</sequence>